<dbReference type="PANTHER" id="PTHR11388">
    <property type="entry name" value="ORGANIC ANION TRANSPORTER"/>
    <property type="match status" value="1"/>
</dbReference>
<keyword evidence="2" id="KW-1133">Transmembrane helix</keyword>
<dbReference type="PANTHER" id="PTHR11388:SF100">
    <property type="entry name" value="SOLUTE CARRIER ORGANIC ANION TRANSPORTER FAMILY MEMBER 4A1"/>
    <property type="match status" value="1"/>
</dbReference>
<dbReference type="AlphaFoldDB" id="A0A9J6G559"/>
<keyword evidence="2" id="KW-0472">Membrane</keyword>
<dbReference type="GO" id="GO:0015347">
    <property type="term" value="F:sodium-independent organic anion transmembrane transporter activity"/>
    <property type="evidence" value="ECO:0007669"/>
    <property type="project" value="TreeGrafter"/>
</dbReference>
<dbReference type="InterPro" id="IPR004156">
    <property type="entry name" value="OATP"/>
</dbReference>
<dbReference type="GO" id="GO:0016323">
    <property type="term" value="C:basolateral plasma membrane"/>
    <property type="evidence" value="ECO:0007669"/>
    <property type="project" value="TreeGrafter"/>
</dbReference>
<accession>A0A9J6G559</accession>
<feature type="transmembrane region" description="Helical" evidence="2">
    <location>
        <begin position="15"/>
        <end position="34"/>
    </location>
</feature>
<name>A0A9J6G559_HAELO</name>
<evidence type="ECO:0000313" key="4">
    <source>
        <dbReference type="Proteomes" id="UP000821853"/>
    </source>
</evidence>
<dbReference type="Proteomes" id="UP000821853">
    <property type="component" value="Chromosome 4"/>
</dbReference>
<evidence type="ECO:0000313" key="3">
    <source>
        <dbReference type="EMBL" id="KAH9373534.1"/>
    </source>
</evidence>
<comment type="caution">
    <text evidence="3">The sequence shown here is derived from an EMBL/GenBank/DDBJ whole genome shotgun (WGS) entry which is preliminary data.</text>
</comment>
<proteinExistence type="predicted"/>
<dbReference type="EMBL" id="JABSTR010000006">
    <property type="protein sequence ID" value="KAH9373534.1"/>
    <property type="molecule type" value="Genomic_DNA"/>
</dbReference>
<reference evidence="3 4" key="1">
    <citation type="journal article" date="2020" name="Cell">
        <title>Large-Scale Comparative Analyses of Tick Genomes Elucidate Their Genetic Diversity and Vector Capacities.</title>
        <authorList>
            <consortium name="Tick Genome and Microbiome Consortium (TIGMIC)"/>
            <person name="Jia N."/>
            <person name="Wang J."/>
            <person name="Shi W."/>
            <person name="Du L."/>
            <person name="Sun Y."/>
            <person name="Zhan W."/>
            <person name="Jiang J.F."/>
            <person name="Wang Q."/>
            <person name="Zhang B."/>
            <person name="Ji P."/>
            <person name="Bell-Sakyi L."/>
            <person name="Cui X.M."/>
            <person name="Yuan T.T."/>
            <person name="Jiang B.G."/>
            <person name="Yang W.F."/>
            <person name="Lam T.T."/>
            <person name="Chang Q.C."/>
            <person name="Ding S.J."/>
            <person name="Wang X.J."/>
            <person name="Zhu J.G."/>
            <person name="Ruan X.D."/>
            <person name="Zhao L."/>
            <person name="Wei J.T."/>
            <person name="Ye R.Z."/>
            <person name="Que T.C."/>
            <person name="Du C.H."/>
            <person name="Zhou Y.H."/>
            <person name="Cheng J.X."/>
            <person name="Dai P.F."/>
            <person name="Guo W.B."/>
            <person name="Han X.H."/>
            <person name="Huang E.J."/>
            <person name="Li L.F."/>
            <person name="Wei W."/>
            <person name="Gao Y.C."/>
            <person name="Liu J.Z."/>
            <person name="Shao H.Z."/>
            <person name="Wang X."/>
            <person name="Wang C.C."/>
            <person name="Yang T.C."/>
            <person name="Huo Q.B."/>
            <person name="Li W."/>
            <person name="Chen H.Y."/>
            <person name="Chen S.E."/>
            <person name="Zhou L.G."/>
            <person name="Ni X.B."/>
            <person name="Tian J.H."/>
            <person name="Sheng Y."/>
            <person name="Liu T."/>
            <person name="Pan Y.S."/>
            <person name="Xia L.Y."/>
            <person name="Li J."/>
            <person name="Zhao F."/>
            <person name="Cao W.C."/>
        </authorList>
    </citation>
    <scope>NUCLEOTIDE SEQUENCE [LARGE SCALE GENOMIC DNA]</scope>
    <source>
        <strain evidence="3">HaeL-2018</strain>
    </source>
</reference>
<evidence type="ECO:0008006" key="5">
    <source>
        <dbReference type="Google" id="ProtNLM"/>
    </source>
</evidence>
<evidence type="ECO:0000256" key="2">
    <source>
        <dbReference type="SAM" id="Phobius"/>
    </source>
</evidence>
<organism evidence="3 4">
    <name type="scientific">Haemaphysalis longicornis</name>
    <name type="common">Bush tick</name>
    <dbReference type="NCBI Taxonomy" id="44386"/>
    <lineage>
        <taxon>Eukaryota</taxon>
        <taxon>Metazoa</taxon>
        <taxon>Ecdysozoa</taxon>
        <taxon>Arthropoda</taxon>
        <taxon>Chelicerata</taxon>
        <taxon>Arachnida</taxon>
        <taxon>Acari</taxon>
        <taxon>Parasitiformes</taxon>
        <taxon>Ixodida</taxon>
        <taxon>Ixodoidea</taxon>
        <taxon>Ixodidae</taxon>
        <taxon>Haemaphysalinae</taxon>
        <taxon>Haemaphysalis</taxon>
    </lineage>
</organism>
<evidence type="ECO:0000256" key="1">
    <source>
        <dbReference type="ARBA" id="ARBA00023157"/>
    </source>
</evidence>
<dbReference type="SUPFAM" id="SSF103473">
    <property type="entry name" value="MFS general substrate transporter"/>
    <property type="match status" value="1"/>
</dbReference>
<dbReference type="OrthoDB" id="6500019at2759"/>
<sequence length="108" mass="12193">MFPAAMQRFVSPQWVLLWFSTAVFIKGMLINGYINVALPTLERRFHLRSFESGMIVSFFNIGSLILLAPVTFFGGEMHKPRLMAIGSACMAIGSFIFSTPHFIAPQYR</sequence>
<feature type="transmembrane region" description="Helical" evidence="2">
    <location>
        <begin position="54"/>
        <end position="75"/>
    </location>
</feature>
<feature type="transmembrane region" description="Helical" evidence="2">
    <location>
        <begin position="82"/>
        <end position="103"/>
    </location>
</feature>
<protein>
    <recommendedName>
        <fullName evidence="5">MFS transporter</fullName>
    </recommendedName>
</protein>
<dbReference type="Gene3D" id="1.20.1250.20">
    <property type="entry name" value="MFS general substrate transporter like domains"/>
    <property type="match status" value="1"/>
</dbReference>
<dbReference type="InterPro" id="IPR036259">
    <property type="entry name" value="MFS_trans_sf"/>
</dbReference>
<keyword evidence="1" id="KW-1015">Disulfide bond</keyword>
<dbReference type="VEuPathDB" id="VectorBase:HLOH_042191"/>
<keyword evidence="4" id="KW-1185">Reference proteome</keyword>
<dbReference type="Pfam" id="PF03137">
    <property type="entry name" value="OATP"/>
    <property type="match status" value="1"/>
</dbReference>
<keyword evidence="2" id="KW-0812">Transmembrane</keyword>
<gene>
    <name evidence="3" type="ORF">HPB48_003486</name>
</gene>
<dbReference type="GO" id="GO:0043252">
    <property type="term" value="P:sodium-independent organic anion transport"/>
    <property type="evidence" value="ECO:0007669"/>
    <property type="project" value="TreeGrafter"/>
</dbReference>